<proteinExistence type="predicted"/>
<name>A0ABN8M509_9CNID</name>
<dbReference type="InterPro" id="IPR043502">
    <property type="entry name" value="DNA/RNA_pol_sf"/>
</dbReference>
<gene>
    <name evidence="2" type="ORF">PEVE_00017846</name>
</gene>
<protein>
    <recommendedName>
        <fullName evidence="1">Reverse transcriptase domain-containing protein</fullName>
    </recommendedName>
</protein>
<comment type="caution">
    <text evidence="2">The sequence shown here is derived from an EMBL/GenBank/DDBJ whole genome shotgun (WGS) entry which is preliminary data.</text>
</comment>
<dbReference type="PANTHER" id="PTHR21301">
    <property type="entry name" value="REVERSE TRANSCRIPTASE"/>
    <property type="match status" value="1"/>
</dbReference>
<evidence type="ECO:0000313" key="3">
    <source>
        <dbReference type="Proteomes" id="UP001159427"/>
    </source>
</evidence>
<dbReference type="PANTHER" id="PTHR21301:SF11">
    <property type="entry name" value="GIY-YIG DOMAIN-CONTAINING PROTEIN"/>
    <property type="match status" value="1"/>
</dbReference>
<sequence>MLNDAHTYEKLQADPTSSYKRKLIEKLTKLKKDGKITEDQYKYLYPTSEATPRLYCTPKIHKANNPLRPIVDYTGSIGYNTSRALADLLGPLVGTTKHHVKNSKELAEELSLVTLEQEDIFNSHDVVSLFTKIPIQETLTIIRERLDQDQDLKKRKNLEVDDIMDLTEFIATTTYFSFRGQLFKQKFGTAMGSPVSPILANFFMEWLEQQAIATAPIDCKPELWKRYVDDILEIIKRGKVEALTDHLNGIDKTNSIKFTHELEKNGQIPFLDTLITRREDGSIKPLVYRKATHTDQYLSFQSHHPLPNKLAVIRTLLERSDSIVT</sequence>
<reference evidence="2 3" key="1">
    <citation type="submission" date="2022-05" db="EMBL/GenBank/DDBJ databases">
        <authorList>
            <consortium name="Genoscope - CEA"/>
            <person name="William W."/>
        </authorList>
    </citation>
    <scope>NUCLEOTIDE SEQUENCE [LARGE SCALE GENOMIC DNA]</scope>
</reference>
<dbReference type="SUPFAM" id="SSF56672">
    <property type="entry name" value="DNA/RNA polymerases"/>
    <property type="match status" value="1"/>
</dbReference>
<dbReference type="CDD" id="cd00304">
    <property type="entry name" value="RT_like"/>
    <property type="match status" value="1"/>
</dbReference>
<organism evidence="2 3">
    <name type="scientific">Porites evermanni</name>
    <dbReference type="NCBI Taxonomy" id="104178"/>
    <lineage>
        <taxon>Eukaryota</taxon>
        <taxon>Metazoa</taxon>
        <taxon>Cnidaria</taxon>
        <taxon>Anthozoa</taxon>
        <taxon>Hexacorallia</taxon>
        <taxon>Scleractinia</taxon>
        <taxon>Fungiina</taxon>
        <taxon>Poritidae</taxon>
        <taxon>Porites</taxon>
    </lineage>
</organism>
<dbReference type="Proteomes" id="UP001159427">
    <property type="component" value="Unassembled WGS sequence"/>
</dbReference>
<feature type="domain" description="Reverse transcriptase" evidence="1">
    <location>
        <begin position="38"/>
        <end position="302"/>
    </location>
</feature>
<dbReference type="PROSITE" id="PS50878">
    <property type="entry name" value="RT_POL"/>
    <property type="match status" value="1"/>
</dbReference>
<keyword evidence="3" id="KW-1185">Reference proteome</keyword>
<dbReference type="EMBL" id="CALNXI010000244">
    <property type="protein sequence ID" value="CAH3023032.1"/>
    <property type="molecule type" value="Genomic_DNA"/>
</dbReference>
<accession>A0ABN8M509</accession>
<evidence type="ECO:0000313" key="2">
    <source>
        <dbReference type="EMBL" id="CAH3023032.1"/>
    </source>
</evidence>
<evidence type="ECO:0000259" key="1">
    <source>
        <dbReference type="PROSITE" id="PS50878"/>
    </source>
</evidence>
<dbReference type="InterPro" id="IPR000477">
    <property type="entry name" value="RT_dom"/>
</dbReference>